<dbReference type="EMBL" id="JBHTNZ010000020">
    <property type="protein sequence ID" value="MFD1462710.1"/>
    <property type="molecule type" value="Genomic_DNA"/>
</dbReference>
<keyword evidence="6" id="KW-1185">Reference proteome</keyword>
<feature type="domain" description="Cell envelope-related transcriptional attenuator" evidence="4">
    <location>
        <begin position="89"/>
        <end position="237"/>
    </location>
</feature>
<dbReference type="Pfam" id="PF03816">
    <property type="entry name" value="LytR_cpsA_psr"/>
    <property type="match status" value="1"/>
</dbReference>
<evidence type="ECO:0000313" key="6">
    <source>
        <dbReference type="Proteomes" id="UP001597340"/>
    </source>
</evidence>
<evidence type="ECO:0000256" key="2">
    <source>
        <dbReference type="SAM" id="MobiDB-lite"/>
    </source>
</evidence>
<dbReference type="PANTHER" id="PTHR33392">
    <property type="entry name" value="POLYISOPRENYL-TEICHOIC ACID--PEPTIDOGLYCAN TEICHOIC ACID TRANSFERASE TAGU"/>
    <property type="match status" value="1"/>
</dbReference>
<accession>A0ABW4DDE8</accession>
<evidence type="ECO:0000259" key="4">
    <source>
        <dbReference type="Pfam" id="PF03816"/>
    </source>
</evidence>
<feature type="compositionally biased region" description="Polar residues" evidence="2">
    <location>
        <begin position="319"/>
        <end position="340"/>
    </location>
</feature>
<dbReference type="NCBIfam" id="TIGR00350">
    <property type="entry name" value="lytR_cpsA_psr"/>
    <property type="match status" value="1"/>
</dbReference>
<name>A0ABW4DDE8_9BACL</name>
<feature type="region of interest" description="Disordered" evidence="2">
    <location>
        <begin position="319"/>
        <end position="371"/>
    </location>
</feature>
<keyword evidence="3" id="KW-1133">Transmembrane helix</keyword>
<gene>
    <name evidence="5" type="ORF">ACFQ5D_15135</name>
</gene>
<dbReference type="RefSeq" id="WP_229523708.1">
    <property type="nucleotide sequence ID" value="NZ_JAFFQR010000029.1"/>
</dbReference>
<dbReference type="PANTHER" id="PTHR33392:SF6">
    <property type="entry name" value="POLYISOPRENYL-TEICHOIC ACID--PEPTIDOGLYCAN TEICHOIC ACID TRANSFERASE TAGU"/>
    <property type="match status" value="1"/>
</dbReference>
<dbReference type="Gene3D" id="3.40.630.190">
    <property type="entry name" value="LCP protein"/>
    <property type="match status" value="1"/>
</dbReference>
<dbReference type="InterPro" id="IPR004474">
    <property type="entry name" value="LytR_CpsA_psr"/>
</dbReference>
<proteinExistence type="inferred from homology"/>
<sequence length="371" mass="41278">MTSRTKRTLWSVLAVVIVAIVGFAVYYFSSIYNQLNNLHKEGANSPFKNVQQVDQVRASEPPKWEGTDMVNILLMGVDGRGIQKGEVPRSDSMMVVSLDPVKKKIHLFSILRDTYVDIPGYGKNRINTAITHGPNTAMKAAGDLLGIPVQYYVYTDFQGFIKLVDAVGGIDFKVEKDMHYTSNADKHEYDIDLKKGMQHLDGKTALQYVRFRHDAMSDFSRSGRQRAFLEAVAQKMQTTTSIANLPNILEQVNPYIDTNLSVNDMWKLANVGYQSAFAGSEQVPPMKQIVEKNVGGAQVLTVRDPEELKKYVQDIFNNPPVQTQEQDQNGTKQPDSASSSKADRPSFTGGNKTGNEDTSTQSTPKTGQKEL</sequence>
<comment type="caution">
    <text evidence="5">The sequence shown here is derived from an EMBL/GenBank/DDBJ whole genome shotgun (WGS) entry which is preliminary data.</text>
</comment>
<evidence type="ECO:0000256" key="3">
    <source>
        <dbReference type="SAM" id="Phobius"/>
    </source>
</evidence>
<keyword evidence="3" id="KW-0812">Transmembrane</keyword>
<organism evidence="5 6">
    <name type="scientific">Paenibacillus farraposensis</name>
    <dbReference type="NCBI Taxonomy" id="2807095"/>
    <lineage>
        <taxon>Bacteria</taxon>
        <taxon>Bacillati</taxon>
        <taxon>Bacillota</taxon>
        <taxon>Bacilli</taxon>
        <taxon>Bacillales</taxon>
        <taxon>Paenibacillaceae</taxon>
        <taxon>Paenibacillus</taxon>
    </lineage>
</organism>
<evidence type="ECO:0000256" key="1">
    <source>
        <dbReference type="ARBA" id="ARBA00006068"/>
    </source>
</evidence>
<dbReference type="Proteomes" id="UP001597340">
    <property type="component" value="Unassembled WGS sequence"/>
</dbReference>
<protein>
    <submittedName>
        <fullName evidence="5">LCP family protein</fullName>
    </submittedName>
</protein>
<comment type="similarity">
    <text evidence="1">Belongs to the LytR/CpsA/Psr (LCP) family.</text>
</comment>
<feature type="compositionally biased region" description="Polar residues" evidence="2">
    <location>
        <begin position="356"/>
        <end position="371"/>
    </location>
</feature>
<dbReference type="InterPro" id="IPR050922">
    <property type="entry name" value="LytR/CpsA/Psr_CW_biosynth"/>
</dbReference>
<evidence type="ECO:0000313" key="5">
    <source>
        <dbReference type="EMBL" id="MFD1462710.1"/>
    </source>
</evidence>
<keyword evidence="3" id="KW-0472">Membrane</keyword>
<feature type="transmembrane region" description="Helical" evidence="3">
    <location>
        <begin position="9"/>
        <end position="28"/>
    </location>
</feature>
<reference evidence="6" key="1">
    <citation type="journal article" date="2019" name="Int. J. Syst. Evol. Microbiol.">
        <title>The Global Catalogue of Microorganisms (GCM) 10K type strain sequencing project: providing services to taxonomists for standard genome sequencing and annotation.</title>
        <authorList>
            <consortium name="The Broad Institute Genomics Platform"/>
            <consortium name="The Broad Institute Genome Sequencing Center for Infectious Disease"/>
            <person name="Wu L."/>
            <person name="Ma J."/>
        </authorList>
    </citation>
    <scope>NUCLEOTIDE SEQUENCE [LARGE SCALE GENOMIC DNA]</scope>
    <source>
        <strain evidence="6">CCM 9147</strain>
    </source>
</reference>